<dbReference type="OrthoDB" id="6457910at2"/>
<reference evidence="3 4" key="1">
    <citation type="submission" date="2016-02" db="EMBL/GenBank/DDBJ databases">
        <title>Species-wide whole genome sequencing reveals diversity, host range in Lonsdalea quercina.</title>
        <authorList>
            <person name="Li Y."/>
        </authorList>
    </citation>
    <scope>NUCLEOTIDE SEQUENCE [LARGE SCALE GENOMIC DNA]</scope>
    <source>
        <strain evidence="1 3">LMG 26264</strain>
        <strain evidence="2 4">LMG 26265</strain>
    </source>
</reference>
<dbReference type="EMBL" id="LUTQ01000007">
    <property type="protein sequence ID" value="OSN11215.1"/>
    <property type="molecule type" value="Genomic_DNA"/>
</dbReference>
<dbReference type="EMBL" id="LUTP01000068">
    <property type="protein sequence ID" value="OSN03093.1"/>
    <property type="molecule type" value="Genomic_DNA"/>
</dbReference>
<name>A0A1X3RMT3_9GAMM</name>
<sequence>METDHDLQRFNDSPLFNALGFRVTACDEQHLTLDIADDNPCHQGGFGILQAIGINGAVISAALESAIGLCGFNAFGGRPTGVVELSVKILRVIRKKPCRIDAVIDKKSRDIAFVSAVLYSAQGGTCATATGIVVTRQRKEVDGEGCASTEPDEALKQDQ</sequence>
<evidence type="ECO:0000313" key="1">
    <source>
        <dbReference type="EMBL" id="OSN03093.1"/>
    </source>
</evidence>
<organism evidence="1 3">
    <name type="scientific">Lonsdalea iberica</name>
    <dbReference type="NCBI Taxonomy" id="1082703"/>
    <lineage>
        <taxon>Bacteria</taxon>
        <taxon>Pseudomonadati</taxon>
        <taxon>Pseudomonadota</taxon>
        <taxon>Gammaproteobacteria</taxon>
        <taxon>Enterobacterales</taxon>
        <taxon>Pectobacteriaceae</taxon>
        <taxon>Lonsdalea</taxon>
    </lineage>
</organism>
<dbReference type="AlphaFoldDB" id="A0A1X3RMT3"/>
<dbReference type="InterPro" id="IPR029069">
    <property type="entry name" value="HotDog_dom_sf"/>
</dbReference>
<dbReference type="SUPFAM" id="SSF54637">
    <property type="entry name" value="Thioesterase/thiol ester dehydrase-isomerase"/>
    <property type="match status" value="1"/>
</dbReference>
<dbReference type="RefSeq" id="WP_094100208.1">
    <property type="nucleotide sequence ID" value="NZ_LUTP01000068.1"/>
</dbReference>
<evidence type="ECO:0000313" key="2">
    <source>
        <dbReference type="EMBL" id="OSN11215.1"/>
    </source>
</evidence>
<keyword evidence="4" id="KW-1185">Reference proteome</keyword>
<dbReference type="Proteomes" id="UP000194040">
    <property type="component" value="Unassembled WGS sequence"/>
</dbReference>
<proteinExistence type="predicted"/>
<protein>
    <submittedName>
        <fullName evidence="1">Oxidoreductase</fullName>
    </submittedName>
</protein>
<evidence type="ECO:0000313" key="3">
    <source>
        <dbReference type="Proteomes" id="UP000194020"/>
    </source>
</evidence>
<dbReference type="Proteomes" id="UP000194020">
    <property type="component" value="Unassembled WGS sequence"/>
</dbReference>
<comment type="caution">
    <text evidence="1">The sequence shown here is derived from an EMBL/GenBank/DDBJ whole genome shotgun (WGS) entry which is preliminary data.</text>
</comment>
<dbReference type="Gene3D" id="3.10.129.10">
    <property type="entry name" value="Hotdog Thioesterase"/>
    <property type="match status" value="1"/>
</dbReference>
<dbReference type="CDD" id="cd03443">
    <property type="entry name" value="PaaI_thioesterase"/>
    <property type="match status" value="1"/>
</dbReference>
<accession>A0A1X3RMT3</accession>
<evidence type="ECO:0000313" key="4">
    <source>
        <dbReference type="Proteomes" id="UP000194040"/>
    </source>
</evidence>
<gene>
    <name evidence="1" type="ORF">AU511_15660</name>
    <name evidence="2" type="ORF">AU512_03745</name>
</gene>